<gene>
    <name evidence="2" type="ORF">NESM_000665500</name>
</gene>
<keyword evidence="3" id="KW-1185">Reference proteome</keyword>
<dbReference type="EMBL" id="JAECZO010000098">
    <property type="protein sequence ID" value="KAK7197201.1"/>
    <property type="molecule type" value="Genomic_DNA"/>
</dbReference>
<dbReference type="AlphaFoldDB" id="A0AAW0EVN9"/>
<proteinExistence type="predicted"/>
<protein>
    <submittedName>
        <fullName evidence="2">Uncharacterized protein</fullName>
    </submittedName>
</protein>
<feature type="region of interest" description="Disordered" evidence="1">
    <location>
        <begin position="708"/>
        <end position="741"/>
    </location>
</feature>
<feature type="compositionally biased region" description="Basic and acidic residues" evidence="1">
    <location>
        <begin position="879"/>
        <end position="895"/>
    </location>
</feature>
<accession>A0AAW0EVN9</accession>
<name>A0AAW0EVN9_9TRYP</name>
<dbReference type="Proteomes" id="UP001430356">
    <property type="component" value="Unassembled WGS sequence"/>
</dbReference>
<evidence type="ECO:0000313" key="2">
    <source>
        <dbReference type="EMBL" id="KAK7197201.1"/>
    </source>
</evidence>
<evidence type="ECO:0000313" key="3">
    <source>
        <dbReference type="Proteomes" id="UP001430356"/>
    </source>
</evidence>
<feature type="region of interest" description="Disordered" evidence="1">
    <location>
        <begin position="350"/>
        <end position="391"/>
    </location>
</feature>
<reference evidence="2 3" key="1">
    <citation type="journal article" date="2021" name="MBio">
        <title>A New Model Trypanosomatid, Novymonas esmeraldas: Genomic Perception of Its 'Candidatus Pandoraea novymonadis' Endosymbiont.</title>
        <authorList>
            <person name="Zakharova A."/>
            <person name="Saura A."/>
            <person name="Butenko A."/>
            <person name="Podesvova L."/>
            <person name="Warmusova S."/>
            <person name="Kostygov A.Y."/>
            <person name="Nenarokova A."/>
            <person name="Lukes J."/>
            <person name="Opperdoes F.R."/>
            <person name="Yurchenko V."/>
        </authorList>
    </citation>
    <scope>NUCLEOTIDE SEQUENCE [LARGE SCALE GENOMIC DNA]</scope>
    <source>
        <strain evidence="2 3">E262AT.01</strain>
    </source>
</reference>
<comment type="caution">
    <text evidence="2">The sequence shown here is derived from an EMBL/GenBank/DDBJ whole genome shotgun (WGS) entry which is preliminary data.</text>
</comment>
<sequence>MNGAALGTCAFLPSPAVRAEAVDWVQLVTSALAVVREAPTESALHAIGMLRSYSAASPDVFTNLSHGARDVKEYVSLLCGLDDVVGAWPLRVRQLLEVPSVHLVPAGGGPGSDVAVCTPRGEALVVLFNVARYHMDTALHHLARARADASVSATVTARGGGAAVAAVPSHNAKVATQHSRLAADVLRWTEALNVGPSTASASALALQQLRSCIPLATTLDTCLLCAAVAKYTYALSSSAARDKPNLLATLAFAAAQLRLPACVPTSSSLQLLPTLLVAAYHHHKSAWYYAAEKVPDMAAALGHARYADTLLRSCDAQWAAEEAHTRVEHAARQWWGRRLASYLTGGGSSSSSATSRSAAQHAKGSGVDGGAGPAVRMTGADGGPDDASLQPATEYPHLHALLHRGEGRSAAATAGSPAADHSGATTAADVVQVYTSLHQLLHGVCAALQRLQRENELIYFAKAQSAEAVQRDVPDVDDAAAAVVSECTVFESRVQLFAGLPTAAALERALALEAETGHAQQTLARRLQRVEEDQRRLLRYVETPAALHVALDALEQLVCEPRSWGAVGEVITSAGAALETVAKDLTGAAEEWQDSFDAFIGARGAPHRSLRETLAELESWGARAAAAQQRWKLLEVPADADSRDAALAGLVPRSADIHAYLAQSEEVCRDARDVLMTSAGGVSLDQVEASATALEAVRQLGAELVASAAAAHRQHRRRHPAPPSQSQPADDVDGHDSLGPAPAYAAAEGAVEAVVEVLQSAPLVMAHVESTTAALREMQQKAVITPHTVLHDVRFLPAATATSTTGSRGRPRRRGGGGSGGSGGSPASARKRTRSPSPESPPGDAVDSVRSSTFAGVEETAASAERDSGASTAVVSGTLRDRLRSNRARRQEAERSAATAPRSKRGRS</sequence>
<feature type="region of interest" description="Disordered" evidence="1">
    <location>
        <begin position="800"/>
        <end position="908"/>
    </location>
</feature>
<feature type="compositionally biased region" description="Low complexity" evidence="1">
    <location>
        <begin position="350"/>
        <end position="359"/>
    </location>
</feature>
<evidence type="ECO:0000256" key="1">
    <source>
        <dbReference type="SAM" id="MobiDB-lite"/>
    </source>
</evidence>
<organism evidence="2 3">
    <name type="scientific">Novymonas esmeraldas</name>
    <dbReference type="NCBI Taxonomy" id="1808958"/>
    <lineage>
        <taxon>Eukaryota</taxon>
        <taxon>Discoba</taxon>
        <taxon>Euglenozoa</taxon>
        <taxon>Kinetoplastea</taxon>
        <taxon>Metakinetoplastina</taxon>
        <taxon>Trypanosomatida</taxon>
        <taxon>Trypanosomatidae</taxon>
        <taxon>Novymonas</taxon>
    </lineage>
</organism>